<evidence type="ECO:0000256" key="1">
    <source>
        <dbReference type="SAM" id="Phobius"/>
    </source>
</evidence>
<feature type="transmembrane region" description="Helical" evidence="1">
    <location>
        <begin position="133"/>
        <end position="158"/>
    </location>
</feature>
<protein>
    <submittedName>
        <fullName evidence="2">DUF2937 family protein</fullName>
    </submittedName>
</protein>
<dbReference type="Proteomes" id="UP001214043">
    <property type="component" value="Chromosome"/>
</dbReference>
<keyword evidence="3" id="KW-1185">Reference proteome</keyword>
<name>A0AAE9ZDC6_9PROT</name>
<dbReference type="KEGG" id="hfl:PUV54_05545"/>
<dbReference type="Pfam" id="PF11157">
    <property type="entry name" value="DUF2937"/>
    <property type="match status" value="1"/>
</dbReference>
<evidence type="ECO:0000313" key="3">
    <source>
        <dbReference type="Proteomes" id="UP001214043"/>
    </source>
</evidence>
<accession>A0AAE9ZDC6</accession>
<dbReference type="RefSeq" id="WP_274494597.1">
    <property type="nucleotide sequence ID" value="NZ_CP118166.1"/>
</dbReference>
<keyword evidence="1" id="KW-1133">Transmembrane helix</keyword>
<evidence type="ECO:0000313" key="2">
    <source>
        <dbReference type="EMBL" id="WDI32659.1"/>
    </source>
</evidence>
<organism evidence="2 3">
    <name type="scientific">Hyphococcus flavus</name>
    <dbReference type="NCBI Taxonomy" id="1866326"/>
    <lineage>
        <taxon>Bacteria</taxon>
        <taxon>Pseudomonadati</taxon>
        <taxon>Pseudomonadota</taxon>
        <taxon>Alphaproteobacteria</taxon>
        <taxon>Parvularculales</taxon>
        <taxon>Parvularculaceae</taxon>
        <taxon>Hyphococcus</taxon>
    </lineage>
</organism>
<keyword evidence="1" id="KW-0812">Transmembrane</keyword>
<proteinExistence type="predicted"/>
<dbReference type="InterPro" id="IPR022584">
    <property type="entry name" value="DUF2937"/>
</dbReference>
<dbReference type="AlphaFoldDB" id="A0AAE9ZDC6"/>
<gene>
    <name evidence="2" type="ORF">PUV54_05545</name>
</gene>
<keyword evidence="1" id="KW-0472">Membrane</keyword>
<dbReference type="EMBL" id="CP118166">
    <property type="protein sequence ID" value="WDI32659.1"/>
    <property type="molecule type" value="Genomic_DNA"/>
</dbReference>
<reference evidence="2" key="1">
    <citation type="submission" date="2023-02" db="EMBL/GenBank/DDBJ databases">
        <title>Genome sequence of Hyphococcus flavus.</title>
        <authorList>
            <person name="Rong J.-C."/>
            <person name="Zhao Q."/>
            <person name="Yi M."/>
            <person name="Wu J.-Y."/>
        </authorList>
    </citation>
    <scope>NUCLEOTIDE SEQUENCE</scope>
    <source>
        <strain evidence="2">MCCC 1K03223</strain>
    </source>
</reference>
<sequence length="165" mass="17715">MGRLLAFLLGVAGAVLGSQGPGFTLQYMQNLEGRIDELRPIVEEFDGNIAQYGYTRDQAMSECRTAAGLLDALCKTYVTAVQRYELLVAHKEQLDASTETVRPLVLARSFIPDVAESVRGEFKPAVPVTTDGLIYAGGGFALLWGGGSFLFGLLGAMFGGGRRYA</sequence>